<dbReference type="AlphaFoldDB" id="A0A8J6NRP5"/>
<dbReference type="SUPFAM" id="SSF53335">
    <property type="entry name" value="S-adenosyl-L-methionine-dependent methyltransferases"/>
    <property type="match status" value="1"/>
</dbReference>
<dbReference type="Gene3D" id="3.40.50.150">
    <property type="entry name" value="Vaccinia Virus protein VP39"/>
    <property type="match status" value="1"/>
</dbReference>
<feature type="non-terminal residue" evidence="1">
    <location>
        <position position="1"/>
    </location>
</feature>
<name>A0A8J6NRP5_9CHLR</name>
<evidence type="ECO:0000313" key="1">
    <source>
        <dbReference type="EMBL" id="MBC8336892.1"/>
    </source>
</evidence>
<dbReference type="EMBL" id="JACNJN010000207">
    <property type="protein sequence ID" value="MBC8336892.1"/>
    <property type="molecule type" value="Genomic_DNA"/>
</dbReference>
<comment type="caution">
    <text evidence="1">The sequence shown here is derived from an EMBL/GenBank/DDBJ whole genome shotgun (WGS) entry which is preliminary data.</text>
</comment>
<dbReference type="Proteomes" id="UP000614469">
    <property type="component" value="Unassembled WGS sequence"/>
</dbReference>
<sequence>WEGVSYYLEADSVDATLGFVRDFSHPESLLAFDYVVPLTDENADAFGVAGFFETMKKEHGDEALLFAIDEGIAESFLADRGLKMIDHLDNEEIEKKFLTDENGSLIGSMTAHFRFVSASPK</sequence>
<protein>
    <submittedName>
        <fullName evidence="1">Uncharacterized protein</fullName>
    </submittedName>
</protein>
<gene>
    <name evidence="1" type="ORF">H8E29_16670</name>
</gene>
<evidence type="ECO:0000313" key="2">
    <source>
        <dbReference type="Proteomes" id="UP000614469"/>
    </source>
</evidence>
<accession>A0A8J6NRP5</accession>
<reference evidence="1 2" key="1">
    <citation type="submission" date="2020-08" db="EMBL/GenBank/DDBJ databases">
        <title>Bridging the membrane lipid divide: bacteria of the FCB group superphylum have the potential to synthesize archaeal ether lipids.</title>
        <authorList>
            <person name="Villanueva L."/>
            <person name="Von Meijenfeldt F.A.B."/>
            <person name="Westbye A.B."/>
            <person name="Yadav S."/>
            <person name="Hopmans E.C."/>
            <person name="Dutilh B.E."/>
            <person name="Sinninghe Damste J.S."/>
        </authorList>
    </citation>
    <scope>NUCLEOTIDE SEQUENCE [LARGE SCALE GENOMIC DNA]</scope>
    <source>
        <strain evidence="1">NIOZ-UU36</strain>
    </source>
</reference>
<organism evidence="1 2">
    <name type="scientific">Candidatus Desulfolinea nitratireducens</name>
    <dbReference type="NCBI Taxonomy" id="2841698"/>
    <lineage>
        <taxon>Bacteria</taxon>
        <taxon>Bacillati</taxon>
        <taxon>Chloroflexota</taxon>
        <taxon>Anaerolineae</taxon>
        <taxon>Anaerolineales</taxon>
        <taxon>Anaerolineales incertae sedis</taxon>
        <taxon>Candidatus Desulfolinea</taxon>
    </lineage>
</organism>
<dbReference type="InterPro" id="IPR029063">
    <property type="entry name" value="SAM-dependent_MTases_sf"/>
</dbReference>
<proteinExistence type="predicted"/>